<organism evidence="2 3">
    <name type="scientific">Atrichornis clamosus</name>
    <dbReference type="NCBI Taxonomy" id="449594"/>
    <lineage>
        <taxon>Eukaryota</taxon>
        <taxon>Metazoa</taxon>
        <taxon>Chordata</taxon>
        <taxon>Craniata</taxon>
        <taxon>Vertebrata</taxon>
        <taxon>Euteleostomi</taxon>
        <taxon>Archelosauria</taxon>
        <taxon>Archosauria</taxon>
        <taxon>Dinosauria</taxon>
        <taxon>Saurischia</taxon>
        <taxon>Theropoda</taxon>
        <taxon>Coelurosauria</taxon>
        <taxon>Aves</taxon>
        <taxon>Neognathae</taxon>
        <taxon>Neoaves</taxon>
        <taxon>Telluraves</taxon>
        <taxon>Australaves</taxon>
        <taxon>Passeriformes</taxon>
        <taxon>Menuridae</taxon>
        <taxon>Atrichornis</taxon>
    </lineage>
</organism>
<feature type="region of interest" description="Disordered" evidence="1">
    <location>
        <begin position="86"/>
        <end position="115"/>
    </location>
</feature>
<dbReference type="GO" id="GO:0036503">
    <property type="term" value="P:ERAD pathway"/>
    <property type="evidence" value="ECO:0007669"/>
    <property type="project" value="TreeGrafter"/>
</dbReference>
<feature type="region of interest" description="Disordered" evidence="1">
    <location>
        <begin position="1"/>
        <end position="51"/>
    </location>
</feature>
<comment type="caution">
    <text evidence="2">The sequence shown here is derived from an EMBL/GenBank/DDBJ whole genome shotgun (WGS) entry which is preliminary data.</text>
</comment>
<feature type="compositionally biased region" description="Low complexity" evidence="1">
    <location>
        <begin position="14"/>
        <end position="23"/>
    </location>
</feature>
<evidence type="ECO:0000256" key="1">
    <source>
        <dbReference type="SAM" id="MobiDB-lite"/>
    </source>
</evidence>
<dbReference type="Proteomes" id="UP000658642">
    <property type="component" value="Unassembled WGS sequence"/>
</dbReference>
<reference evidence="2" key="1">
    <citation type="submission" date="2020-02" db="EMBL/GenBank/DDBJ databases">
        <title>Bird 10,000 Genomes (B10K) Project - Family phase.</title>
        <authorList>
            <person name="Zhang G."/>
        </authorList>
    </citation>
    <scope>NUCLEOTIDE SEQUENCE</scope>
    <source>
        <strain evidence="2">B10K-DU-029-61</strain>
        <tissue evidence="2">Blood</tissue>
    </source>
</reference>
<dbReference type="GO" id="GO:0031593">
    <property type="term" value="F:polyubiquitin modification-dependent protein binding"/>
    <property type="evidence" value="ECO:0007669"/>
    <property type="project" value="TreeGrafter"/>
</dbReference>
<evidence type="ECO:0000313" key="2">
    <source>
        <dbReference type="EMBL" id="NXY27244.1"/>
    </source>
</evidence>
<dbReference type="EMBL" id="WBMZ01031497">
    <property type="protein sequence ID" value="NXY27244.1"/>
    <property type="molecule type" value="Genomic_DNA"/>
</dbReference>
<evidence type="ECO:0000313" key="3">
    <source>
        <dbReference type="Proteomes" id="UP000658642"/>
    </source>
</evidence>
<dbReference type="AlphaFoldDB" id="A0A852PID4"/>
<sequence length="115" mass="11687">DVGGKVIHLVERAPPQAQSPSSGGPSGLGTSPPPQNGGGPRGGPDRNANSYVMVGTFNLPVRGGRGSEPRMRLLVAQHMLRDIQGVLAQLEGNGGSRSPTQAEGPPQAPPETPAP</sequence>
<dbReference type="GO" id="GO:0051787">
    <property type="term" value="F:misfolded protein binding"/>
    <property type="evidence" value="ECO:0007669"/>
    <property type="project" value="TreeGrafter"/>
</dbReference>
<gene>
    <name evidence="2" type="primary">Bag6_1</name>
    <name evidence="2" type="ORF">ATRCLA_R15567</name>
</gene>
<feature type="compositionally biased region" description="Pro residues" evidence="1">
    <location>
        <begin position="106"/>
        <end position="115"/>
    </location>
</feature>
<protein>
    <submittedName>
        <fullName evidence="2">BAG6 protein</fullName>
    </submittedName>
</protein>
<dbReference type="OrthoDB" id="1885901at2759"/>
<dbReference type="PANTHER" id="PTHR15204:SF0">
    <property type="entry name" value="LARGE PROLINE-RICH PROTEIN BAG6"/>
    <property type="match status" value="1"/>
</dbReference>
<keyword evidence="3" id="KW-1185">Reference proteome</keyword>
<feature type="non-terminal residue" evidence="2">
    <location>
        <position position="1"/>
    </location>
</feature>
<dbReference type="GO" id="GO:0071818">
    <property type="term" value="C:BAT3 complex"/>
    <property type="evidence" value="ECO:0007669"/>
    <property type="project" value="TreeGrafter"/>
</dbReference>
<proteinExistence type="predicted"/>
<accession>A0A852PID4</accession>
<feature type="non-terminal residue" evidence="2">
    <location>
        <position position="115"/>
    </location>
</feature>
<name>A0A852PID4_9PASS</name>
<dbReference type="PANTHER" id="PTHR15204">
    <property type="entry name" value="LARGE PROLINE-RICH PROTEIN BAG6"/>
    <property type="match status" value="1"/>
</dbReference>